<sequence>MYFFALSPSKRYLKRYRTVKKLKKLTWSEFEYLSKLLFEEEGWKVTENAGKGADGGVDLWMKKWRMSAIVQCKKYEDARVTIKVIREMYGLMYEYKVDKAFIVTTSEFTKECYRFVEDKKIELINGEGVVKRISQLIK</sequence>
<dbReference type="RefSeq" id="WP_197549321.1">
    <property type="nucleotide sequence ID" value="NZ_CP063164.1"/>
</dbReference>
<organism evidence="2 3">
    <name type="scientific">Sulfurovum indicum</name>
    <dbReference type="NCBI Taxonomy" id="2779528"/>
    <lineage>
        <taxon>Bacteria</taxon>
        <taxon>Pseudomonadati</taxon>
        <taxon>Campylobacterota</taxon>
        <taxon>Epsilonproteobacteria</taxon>
        <taxon>Campylobacterales</taxon>
        <taxon>Sulfurovaceae</taxon>
        <taxon>Sulfurovum</taxon>
    </lineage>
</organism>
<dbReference type="AlphaFoldDB" id="A0A7M1S508"/>
<evidence type="ECO:0000259" key="1">
    <source>
        <dbReference type="Pfam" id="PF04471"/>
    </source>
</evidence>
<dbReference type="InterPro" id="IPR011335">
    <property type="entry name" value="Restrct_endonuc-II-like"/>
</dbReference>
<evidence type="ECO:0000313" key="3">
    <source>
        <dbReference type="Proteomes" id="UP000595074"/>
    </source>
</evidence>
<keyword evidence="2" id="KW-0255">Endonuclease</keyword>
<dbReference type="InterPro" id="IPR007560">
    <property type="entry name" value="Restrct_endonuc_IV_Mrr"/>
</dbReference>
<dbReference type="PANTHER" id="PTHR30015:SF7">
    <property type="entry name" value="TYPE IV METHYL-DIRECTED RESTRICTION ENZYME ECOKMRR"/>
    <property type="match status" value="1"/>
</dbReference>
<dbReference type="KEGG" id="sinu:IMZ28_03265"/>
<dbReference type="Gene3D" id="3.40.1350.10">
    <property type="match status" value="1"/>
</dbReference>
<dbReference type="Proteomes" id="UP000595074">
    <property type="component" value="Chromosome"/>
</dbReference>
<protein>
    <submittedName>
        <fullName evidence="2">Restriction endonuclease</fullName>
    </submittedName>
</protein>
<dbReference type="Pfam" id="PF04471">
    <property type="entry name" value="Mrr_cat"/>
    <property type="match status" value="1"/>
</dbReference>
<dbReference type="InterPro" id="IPR011856">
    <property type="entry name" value="tRNA_endonuc-like_dom_sf"/>
</dbReference>
<evidence type="ECO:0000313" key="2">
    <source>
        <dbReference type="EMBL" id="QOR62503.1"/>
    </source>
</evidence>
<dbReference type="InterPro" id="IPR052906">
    <property type="entry name" value="Type_IV_Methyl-Rstrct_Enzyme"/>
</dbReference>
<dbReference type="GO" id="GO:0015666">
    <property type="term" value="F:restriction endodeoxyribonuclease activity"/>
    <property type="evidence" value="ECO:0007669"/>
    <property type="project" value="TreeGrafter"/>
</dbReference>
<accession>A0A7M1S508</accession>
<keyword evidence="2" id="KW-0540">Nuclease</keyword>
<keyword evidence="2" id="KW-0378">Hydrolase</keyword>
<dbReference type="GO" id="GO:0009307">
    <property type="term" value="P:DNA restriction-modification system"/>
    <property type="evidence" value="ECO:0007669"/>
    <property type="project" value="InterPro"/>
</dbReference>
<gene>
    <name evidence="2" type="ORF">IMZ28_03265</name>
</gene>
<dbReference type="GO" id="GO:0003677">
    <property type="term" value="F:DNA binding"/>
    <property type="evidence" value="ECO:0007669"/>
    <property type="project" value="InterPro"/>
</dbReference>
<reference evidence="2 3" key="1">
    <citation type="submission" date="2020-10" db="EMBL/GenBank/DDBJ databases">
        <title>The genome of sulfurovum sp.</title>
        <authorList>
            <person name="Xie S."/>
            <person name="Shao Z."/>
            <person name="Jiang L."/>
        </authorList>
    </citation>
    <scope>NUCLEOTIDE SEQUENCE [LARGE SCALE GENOMIC DNA]</scope>
    <source>
        <strain evidence="2 3">ST-419</strain>
    </source>
</reference>
<keyword evidence="3" id="KW-1185">Reference proteome</keyword>
<dbReference type="PANTHER" id="PTHR30015">
    <property type="entry name" value="MRR RESTRICTION SYSTEM PROTEIN"/>
    <property type="match status" value="1"/>
</dbReference>
<name>A0A7M1S508_9BACT</name>
<dbReference type="EMBL" id="CP063164">
    <property type="protein sequence ID" value="QOR62503.1"/>
    <property type="molecule type" value="Genomic_DNA"/>
</dbReference>
<proteinExistence type="predicted"/>
<feature type="domain" description="Restriction endonuclease type IV Mrr" evidence="1">
    <location>
        <begin position="22"/>
        <end position="131"/>
    </location>
</feature>
<dbReference type="SUPFAM" id="SSF52980">
    <property type="entry name" value="Restriction endonuclease-like"/>
    <property type="match status" value="1"/>
</dbReference>